<reference evidence="2" key="1">
    <citation type="submission" date="2021-07" db="EMBL/GenBank/DDBJ databases">
        <authorList>
            <person name="Durling M."/>
        </authorList>
    </citation>
    <scope>NUCLEOTIDE SEQUENCE</scope>
</reference>
<feature type="region of interest" description="Disordered" evidence="1">
    <location>
        <begin position="1"/>
        <end position="90"/>
    </location>
</feature>
<sequence>MLAYPGPEYLPSPPCPHHPQNRPSSIDPDFHFSDDLPQDHPNHHPLTQRPQTIEPPQQNLPFQFHKKKKWRAHKTRRFTPPPSRVPKKLTSHSSKIYGFVSPESIPKARPLYRFAATGLSASMWFWVRFYSVGSTHGIIEERMVV</sequence>
<feature type="compositionally biased region" description="Basic residues" evidence="1">
    <location>
        <begin position="64"/>
        <end position="77"/>
    </location>
</feature>
<gene>
    <name evidence="2" type="ORF">HYFRA_00014018</name>
</gene>
<feature type="compositionally biased region" description="Basic and acidic residues" evidence="1">
    <location>
        <begin position="28"/>
        <end position="42"/>
    </location>
</feature>
<name>A0A9N9LE84_9HELO</name>
<dbReference type="OrthoDB" id="531564at2759"/>
<feature type="compositionally biased region" description="Pro residues" evidence="1">
    <location>
        <begin position="8"/>
        <end position="17"/>
    </location>
</feature>
<comment type="caution">
    <text evidence="2">The sequence shown here is derived from an EMBL/GenBank/DDBJ whole genome shotgun (WGS) entry which is preliminary data.</text>
</comment>
<protein>
    <submittedName>
        <fullName evidence="2">Uncharacterized protein</fullName>
    </submittedName>
</protein>
<evidence type="ECO:0000256" key="1">
    <source>
        <dbReference type="SAM" id="MobiDB-lite"/>
    </source>
</evidence>
<dbReference type="Proteomes" id="UP000696280">
    <property type="component" value="Unassembled WGS sequence"/>
</dbReference>
<accession>A0A9N9LE84</accession>
<proteinExistence type="predicted"/>
<keyword evidence="3" id="KW-1185">Reference proteome</keyword>
<dbReference type="EMBL" id="CAJVRL010000117">
    <property type="protein sequence ID" value="CAG8961842.1"/>
    <property type="molecule type" value="Genomic_DNA"/>
</dbReference>
<organism evidence="2 3">
    <name type="scientific">Hymenoscyphus fraxineus</name>
    <dbReference type="NCBI Taxonomy" id="746836"/>
    <lineage>
        <taxon>Eukaryota</taxon>
        <taxon>Fungi</taxon>
        <taxon>Dikarya</taxon>
        <taxon>Ascomycota</taxon>
        <taxon>Pezizomycotina</taxon>
        <taxon>Leotiomycetes</taxon>
        <taxon>Helotiales</taxon>
        <taxon>Helotiaceae</taxon>
        <taxon>Hymenoscyphus</taxon>
    </lineage>
</organism>
<evidence type="ECO:0000313" key="3">
    <source>
        <dbReference type="Proteomes" id="UP000696280"/>
    </source>
</evidence>
<evidence type="ECO:0000313" key="2">
    <source>
        <dbReference type="EMBL" id="CAG8961842.1"/>
    </source>
</evidence>
<dbReference type="AlphaFoldDB" id="A0A9N9LE84"/>
<feature type="compositionally biased region" description="Polar residues" evidence="1">
    <location>
        <begin position="48"/>
        <end position="61"/>
    </location>
</feature>